<dbReference type="AlphaFoldDB" id="A0AAI8FM27"/>
<reference evidence="1 2" key="1">
    <citation type="submission" date="2014-06" db="EMBL/GenBank/DDBJ databases">
        <authorList>
            <person name="Bishop-Lilly K.A."/>
            <person name="Broomall S.M."/>
            <person name="Chain P.S."/>
            <person name="Chertkov O."/>
            <person name="Coyne S.R."/>
            <person name="Daligault H.E."/>
            <person name="Davenport K.W."/>
            <person name="Erkkila T."/>
            <person name="Frey K.G."/>
            <person name="Gibbons H.S."/>
            <person name="Gu W."/>
            <person name="Jaissle J."/>
            <person name="Johnson S.L."/>
            <person name="Koroleva G.I."/>
            <person name="Ladner J.T."/>
            <person name="Lo C.-C."/>
            <person name="Minogue T.D."/>
            <person name="Munk C."/>
            <person name="Palacios G.F."/>
            <person name="Redden C.L."/>
            <person name="Rosenzweig C.N."/>
            <person name="Scholz M.B."/>
            <person name="Teshima H."/>
            <person name="Xu Y."/>
        </authorList>
    </citation>
    <scope>NUCLEOTIDE SEQUENCE [LARGE SCALE GENOMIC DNA]</scope>
    <source>
        <strain evidence="1 2">EO147</strain>
    </source>
</reference>
<evidence type="ECO:0000313" key="1">
    <source>
        <dbReference type="EMBL" id="AIO65629.1"/>
    </source>
</evidence>
<dbReference type="EMBL" id="CP008726">
    <property type="protein sequence ID" value="AIO65629.1"/>
    <property type="molecule type" value="Genomic_DNA"/>
</dbReference>
<evidence type="ECO:0000313" key="2">
    <source>
        <dbReference type="Proteomes" id="UP000029424"/>
    </source>
</evidence>
<proteinExistence type="predicted"/>
<organism evidence="1 2">
    <name type="scientific">Burkholderia oklahomensis</name>
    <dbReference type="NCBI Taxonomy" id="342113"/>
    <lineage>
        <taxon>Bacteria</taxon>
        <taxon>Pseudomonadati</taxon>
        <taxon>Pseudomonadota</taxon>
        <taxon>Betaproteobacteria</taxon>
        <taxon>Burkholderiales</taxon>
        <taxon>Burkholderiaceae</taxon>
        <taxon>Burkholderia</taxon>
        <taxon>pseudomallei group</taxon>
    </lineage>
</organism>
<protein>
    <submittedName>
        <fullName evidence="1">Uncharacterized protein</fullName>
    </submittedName>
</protein>
<keyword evidence="2" id="KW-1185">Reference proteome</keyword>
<dbReference type="KEGG" id="bok:DM82_358"/>
<gene>
    <name evidence="1" type="ORF">DM82_358</name>
</gene>
<accession>A0AAI8FM27</accession>
<dbReference type="Proteomes" id="UP000029424">
    <property type="component" value="Chromosome 1"/>
</dbReference>
<sequence length="162" mass="17363">MNVGTALETNAETTEVMQPGMRAFDDPAIFVQAAAMFGTALGDHRLDAAIAQRSSMSLGVVTAIGVDHARSAQWVAAQSANRRNRVDQRQQLRDIVDVRPGQDRGERGAVGVGDDVVLGTGSRAIGRVWPSFWPAPTARIDDESTAAREKSIWSAARSFASK</sequence>
<name>A0AAI8FM27_9BURK</name>